<accession>A0ABN9AP94</accession>
<comment type="similarity">
    <text evidence="1">Belongs to the UPF0489 family.</text>
</comment>
<evidence type="ECO:0000313" key="2">
    <source>
        <dbReference type="EMBL" id="CAI9537030.1"/>
    </source>
</evidence>
<dbReference type="Pfam" id="PF12640">
    <property type="entry name" value="UPF0489"/>
    <property type="match status" value="1"/>
</dbReference>
<comment type="caution">
    <text evidence="2">The sequence shown here is derived from an EMBL/GenBank/DDBJ whole genome shotgun (WGS) entry which is preliminary data.</text>
</comment>
<gene>
    <name evidence="2" type="ORF">SPARVUS_LOCUS1139820</name>
</gene>
<evidence type="ECO:0000313" key="3">
    <source>
        <dbReference type="Proteomes" id="UP001162483"/>
    </source>
</evidence>
<proteinExistence type="inferred from homology"/>
<dbReference type="PANTHER" id="PTHR13225">
    <property type="entry name" value="MISEXPRESSION SUPPRESSOR OF RAS 6"/>
    <property type="match status" value="1"/>
</dbReference>
<dbReference type="InterPro" id="IPR024131">
    <property type="entry name" value="UPF0489"/>
</dbReference>
<dbReference type="EMBL" id="CATNWA010000458">
    <property type="protein sequence ID" value="CAI9537030.1"/>
    <property type="molecule type" value="Genomic_DNA"/>
</dbReference>
<evidence type="ECO:0000256" key="1">
    <source>
        <dbReference type="ARBA" id="ARBA00007099"/>
    </source>
</evidence>
<dbReference type="Proteomes" id="UP001162483">
    <property type="component" value="Unassembled WGS sequence"/>
</dbReference>
<organism evidence="2 3">
    <name type="scientific">Staurois parvus</name>
    <dbReference type="NCBI Taxonomy" id="386267"/>
    <lineage>
        <taxon>Eukaryota</taxon>
        <taxon>Metazoa</taxon>
        <taxon>Chordata</taxon>
        <taxon>Craniata</taxon>
        <taxon>Vertebrata</taxon>
        <taxon>Euteleostomi</taxon>
        <taxon>Amphibia</taxon>
        <taxon>Batrachia</taxon>
        <taxon>Anura</taxon>
        <taxon>Neobatrachia</taxon>
        <taxon>Ranoidea</taxon>
        <taxon>Ranidae</taxon>
        <taxon>Staurois</taxon>
    </lineage>
</organism>
<protein>
    <recommendedName>
        <fullName evidence="4">CE022 protein</fullName>
    </recommendedName>
</protein>
<dbReference type="PANTHER" id="PTHR13225:SF3">
    <property type="entry name" value="UPF0489 PROTEIN C5ORF22"/>
    <property type="match status" value="1"/>
</dbReference>
<name>A0ABN9AP94_9NEOB</name>
<keyword evidence="3" id="KW-1185">Reference proteome</keyword>
<reference evidence="2" key="1">
    <citation type="submission" date="2023-05" db="EMBL/GenBank/DDBJ databases">
        <authorList>
            <person name="Stuckert A."/>
        </authorList>
    </citation>
    <scope>NUCLEOTIDE SEQUENCE</scope>
</reference>
<evidence type="ECO:0008006" key="4">
    <source>
        <dbReference type="Google" id="ProtNLM"/>
    </source>
</evidence>
<sequence length="356" mass="39885">MPVVYAGHFSQVVWIHPSWAQQIKEGKHYFLVGKDKSTTTIRVTSTDDYFLSDGLYVPEEQLENPKPLHLDVILLNPVKEPGCEDAEKGESAAKKLKLAENDESAGGPAYAFQCASSQGASFSLCDGAEGCLRKGNSSTDSMENARLARSIMEILEKDDAYVLDIDLDFFSVKNPFKEMYTQDEYKILQELYSFKKPSPESLEDALVDCVENRIRQLEDLEAAFAEFCEDDSEETVQRWASNPGMSSLVPLVQSLKSRMESPDYEMIHQAGLTCDYAELPHHVSSEMEIEGLMQSMKHLLKHLPKPTLVTLARSSLDDYCPSDQVDFIQEKVLDVLRSLYGTLDVHLEFSPGSSSV</sequence>